<keyword evidence="4 7" id="KW-0689">Ribosomal protein</keyword>
<accession>A0A0X8JNU4</accession>
<keyword evidence="9" id="KW-1185">Reference proteome</keyword>
<evidence type="ECO:0000256" key="2">
    <source>
        <dbReference type="ARBA" id="ARBA00022730"/>
    </source>
</evidence>
<sequence length="115" mass="12685">MKISRDDARKKRKARIRKKVNGTAVRPRLVVFRSNKHIYAQIIDDQAGVTLASASTKSIEGLHLTVDNAKLVGKKVAEEALKKNISAVVFDRNGFVYHGRVKALAEGAREGGLNF</sequence>
<protein>
    <recommendedName>
        <fullName evidence="6 7">Large ribosomal subunit protein uL18</fullName>
    </recommendedName>
</protein>
<keyword evidence="5 7" id="KW-0687">Ribonucleoprotein</keyword>
<dbReference type="InterPro" id="IPR004389">
    <property type="entry name" value="Ribosomal_uL18_bac-type"/>
</dbReference>
<dbReference type="PANTHER" id="PTHR12899:SF3">
    <property type="entry name" value="LARGE RIBOSOMAL SUBUNIT PROTEIN UL18M"/>
    <property type="match status" value="1"/>
</dbReference>
<dbReference type="CDD" id="cd00432">
    <property type="entry name" value="Ribosomal_L18_L5e"/>
    <property type="match status" value="1"/>
</dbReference>
<keyword evidence="3 7" id="KW-0694">RNA-binding</keyword>
<dbReference type="RefSeq" id="WP_066602074.1">
    <property type="nucleotide sequence ID" value="NZ_CP014230.1"/>
</dbReference>
<dbReference type="Proteomes" id="UP000063964">
    <property type="component" value="Chromosome"/>
</dbReference>
<dbReference type="InterPro" id="IPR057268">
    <property type="entry name" value="Ribosomal_L18"/>
</dbReference>
<dbReference type="InterPro" id="IPR005484">
    <property type="entry name" value="Ribosomal_uL18_bac/plant/anim"/>
</dbReference>
<evidence type="ECO:0000256" key="3">
    <source>
        <dbReference type="ARBA" id="ARBA00022884"/>
    </source>
</evidence>
<dbReference type="NCBIfam" id="TIGR00060">
    <property type="entry name" value="L18_bact"/>
    <property type="match status" value="1"/>
</dbReference>
<dbReference type="KEGG" id="doa:AXF15_00950"/>
<dbReference type="GO" id="GO:0006412">
    <property type="term" value="P:translation"/>
    <property type="evidence" value="ECO:0007669"/>
    <property type="project" value="UniProtKB-UniRule"/>
</dbReference>
<comment type="similarity">
    <text evidence="1 7">Belongs to the universal ribosomal protein uL18 family.</text>
</comment>
<dbReference type="GO" id="GO:0003735">
    <property type="term" value="F:structural constituent of ribosome"/>
    <property type="evidence" value="ECO:0007669"/>
    <property type="project" value="InterPro"/>
</dbReference>
<dbReference type="HAMAP" id="MF_01337_B">
    <property type="entry name" value="Ribosomal_uL18_B"/>
    <property type="match status" value="1"/>
</dbReference>
<dbReference type="PANTHER" id="PTHR12899">
    <property type="entry name" value="39S RIBOSOMAL PROTEIN L18, MITOCHONDRIAL"/>
    <property type="match status" value="1"/>
</dbReference>
<dbReference type="GO" id="GO:0008097">
    <property type="term" value="F:5S rRNA binding"/>
    <property type="evidence" value="ECO:0007669"/>
    <property type="project" value="TreeGrafter"/>
</dbReference>
<dbReference type="FunFam" id="3.30.420.100:FF:000001">
    <property type="entry name" value="50S ribosomal protein L18"/>
    <property type="match status" value="1"/>
</dbReference>
<dbReference type="EMBL" id="CP014230">
    <property type="protein sequence ID" value="AMD91828.1"/>
    <property type="molecule type" value="Genomic_DNA"/>
</dbReference>
<evidence type="ECO:0000313" key="8">
    <source>
        <dbReference type="EMBL" id="AMD91828.1"/>
    </source>
</evidence>
<dbReference type="Gene3D" id="3.30.420.100">
    <property type="match status" value="1"/>
</dbReference>
<dbReference type="Pfam" id="PF00861">
    <property type="entry name" value="Ribosomal_L18p"/>
    <property type="match status" value="1"/>
</dbReference>
<evidence type="ECO:0000256" key="7">
    <source>
        <dbReference type="HAMAP-Rule" id="MF_01337"/>
    </source>
</evidence>
<dbReference type="OrthoDB" id="9810939at2"/>
<evidence type="ECO:0000313" key="9">
    <source>
        <dbReference type="Proteomes" id="UP000063964"/>
    </source>
</evidence>
<evidence type="ECO:0000256" key="1">
    <source>
        <dbReference type="ARBA" id="ARBA00007116"/>
    </source>
</evidence>
<gene>
    <name evidence="7" type="primary">rplR</name>
    <name evidence="8" type="ORF">AXF15_00950</name>
</gene>
<evidence type="ECO:0000256" key="5">
    <source>
        <dbReference type="ARBA" id="ARBA00023274"/>
    </source>
</evidence>
<dbReference type="SUPFAM" id="SSF53137">
    <property type="entry name" value="Translational machinery components"/>
    <property type="match status" value="1"/>
</dbReference>
<comment type="subunit">
    <text evidence="7">Part of the 50S ribosomal subunit; part of the 5S rRNA/L5/L18/L25 subcomplex. Contacts the 5S and 23S rRNAs.</text>
</comment>
<name>A0A0X8JNU4_9BACT</name>
<dbReference type="AlphaFoldDB" id="A0A0X8JNU4"/>
<dbReference type="GO" id="GO:0022625">
    <property type="term" value="C:cytosolic large ribosomal subunit"/>
    <property type="evidence" value="ECO:0007669"/>
    <property type="project" value="TreeGrafter"/>
</dbReference>
<dbReference type="STRING" id="888061.AXF15_00950"/>
<organism evidence="8 9">
    <name type="scientific">Desulfomicrobium orale DSM 12838</name>
    <dbReference type="NCBI Taxonomy" id="888061"/>
    <lineage>
        <taxon>Bacteria</taxon>
        <taxon>Pseudomonadati</taxon>
        <taxon>Thermodesulfobacteriota</taxon>
        <taxon>Desulfovibrionia</taxon>
        <taxon>Desulfovibrionales</taxon>
        <taxon>Desulfomicrobiaceae</taxon>
        <taxon>Desulfomicrobium</taxon>
    </lineage>
</organism>
<reference evidence="9" key="1">
    <citation type="submission" date="2016-02" db="EMBL/GenBank/DDBJ databases">
        <authorList>
            <person name="Holder M.E."/>
            <person name="Ajami N.J."/>
            <person name="Petrosino J.F."/>
        </authorList>
    </citation>
    <scope>NUCLEOTIDE SEQUENCE [LARGE SCALE GENOMIC DNA]</scope>
    <source>
        <strain evidence="9">DSM 12838</strain>
    </source>
</reference>
<evidence type="ECO:0000256" key="6">
    <source>
        <dbReference type="ARBA" id="ARBA00035197"/>
    </source>
</evidence>
<proteinExistence type="inferred from homology"/>
<comment type="function">
    <text evidence="7">This is one of the proteins that bind and probably mediate the attachment of the 5S RNA into the large ribosomal subunit, where it forms part of the central protuberance.</text>
</comment>
<evidence type="ECO:0000256" key="4">
    <source>
        <dbReference type="ARBA" id="ARBA00022980"/>
    </source>
</evidence>
<keyword evidence="2 7" id="KW-0699">rRNA-binding</keyword>